<sequence>MISFFVRLVASAAALFFISGASSGAIQVKTVGAAIIAALVLGFANAIIKPILMFFAGILTLPLSCITLGLWSLVLSWLLNAALFYGAGQVIRGFEVHGFWPAMLGALAMSVVNSLASALFGEKEKVRN</sequence>
<keyword evidence="1" id="KW-0812">Transmembrane</keyword>
<reference evidence="2 3" key="1">
    <citation type="journal article" date="2018" name="Syst. Appl. Microbiol.">
        <title>Abditibacterium utsteinense sp. nov., the first cultivated member of candidate phylum FBP, isolated from ice-free Antarctic soil samples.</title>
        <authorList>
            <person name="Tahon G."/>
            <person name="Tytgat B."/>
            <person name="Lebbe L."/>
            <person name="Carlier A."/>
            <person name="Willems A."/>
        </authorList>
    </citation>
    <scope>NUCLEOTIDE SEQUENCE [LARGE SCALE GENOMIC DNA]</scope>
    <source>
        <strain evidence="2 3">LMG 29911</strain>
    </source>
</reference>
<evidence type="ECO:0000313" key="2">
    <source>
        <dbReference type="EMBL" id="PQV63123.1"/>
    </source>
</evidence>
<dbReference type="Pfam" id="PF04020">
    <property type="entry name" value="Phage_holin_4_2"/>
    <property type="match status" value="1"/>
</dbReference>
<keyword evidence="3" id="KW-1185">Reference proteome</keyword>
<keyword evidence="1" id="KW-1133">Transmembrane helix</keyword>
<evidence type="ECO:0000313" key="3">
    <source>
        <dbReference type="Proteomes" id="UP000237684"/>
    </source>
</evidence>
<dbReference type="EMBL" id="NIGF01000015">
    <property type="protein sequence ID" value="PQV63123.1"/>
    <property type="molecule type" value="Genomic_DNA"/>
</dbReference>
<dbReference type="InterPro" id="IPR007165">
    <property type="entry name" value="Phage_holin_4_2"/>
</dbReference>
<gene>
    <name evidence="2" type="ORF">B1R32_11529</name>
</gene>
<feature type="transmembrane region" description="Helical" evidence="1">
    <location>
        <begin position="34"/>
        <end position="61"/>
    </location>
</feature>
<dbReference type="RefSeq" id="WP_106380712.1">
    <property type="nucleotide sequence ID" value="NZ_NIGF01000015.1"/>
</dbReference>
<proteinExistence type="predicted"/>
<dbReference type="PANTHER" id="PTHR37309:SF1">
    <property type="entry name" value="SLR0284 PROTEIN"/>
    <property type="match status" value="1"/>
</dbReference>
<dbReference type="PANTHER" id="PTHR37309">
    <property type="entry name" value="SLR0284 PROTEIN"/>
    <property type="match status" value="1"/>
</dbReference>
<evidence type="ECO:0000256" key="1">
    <source>
        <dbReference type="SAM" id="Phobius"/>
    </source>
</evidence>
<dbReference type="InParanoid" id="A0A2S8SQQ0"/>
<comment type="caution">
    <text evidence="2">The sequence shown here is derived from an EMBL/GenBank/DDBJ whole genome shotgun (WGS) entry which is preliminary data.</text>
</comment>
<feature type="transmembrane region" description="Helical" evidence="1">
    <location>
        <begin position="68"/>
        <end position="87"/>
    </location>
</feature>
<dbReference type="AlphaFoldDB" id="A0A2S8SQQ0"/>
<accession>A0A2S8SQQ0</accession>
<protein>
    <submittedName>
        <fullName evidence="2">Putative membrane protein</fullName>
    </submittedName>
</protein>
<name>A0A2S8SQQ0_9BACT</name>
<dbReference type="Proteomes" id="UP000237684">
    <property type="component" value="Unassembled WGS sequence"/>
</dbReference>
<keyword evidence="1" id="KW-0472">Membrane</keyword>
<feature type="transmembrane region" description="Helical" evidence="1">
    <location>
        <begin position="99"/>
        <end position="120"/>
    </location>
</feature>
<dbReference type="OrthoDB" id="9797048at2"/>
<organism evidence="2 3">
    <name type="scientific">Abditibacterium utsteinense</name>
    <dbReference type="NCBI Taxonomy" id="1960156"/>
    <lineage>
        <taxon>Bacteria</taxon>
        <taxon>Pseudomonadati</taxon>
        <taxon>Abditibacteriota</taxon>
        <taxon>Abditibacteriia</taxon>
        <taxon>Abditibacteriales</taxon>
        <taxon>Abditibacteriaceae</taxon>
        <taxon>Abditibacterium</taxon>
    </lineage>
</organism>